<reference evidence="3 4" key="1">
    <citation type="journal article" date="2014" name="Genome Biol. Evol.">
        <title>The genome of the myxosporean Thelohanellus kitauei shows adaptations to nutrient acquisition within its fish host.</title>
        <authorList>
            <person name="Yang Y."/>
            <person name="Xiong J."/>
            <person name="Zhou Z."/>
            <person name="Huo F."/>
            <person name="Miao W."/>
            <person name="Ran C."/>
            <person name="Liu Y."/>
            <person name="Zhang J."/>
            <person name="Feng J."/>
            <person name="Wang M."/>
            <person name="Wang M."/>
            <person name="Wang L."/>
            <person name="Yao B."/>
        </authorList>
    </citation>
    <scope>NUCLEOTIDE SEQUENCE [LARGE SCALE GENOMIC DNA]</scope>
    <source>
        <strain evidence="3">Wuqing</strain>
    </source>
</reference>
<dbReference type="OrthoDB" id="1932324at2759"/>
<evidence type="ECO:0008006" key="5">
    <source>
        <dbReference type="Google" id="ProtNLM"/>
    </source>
</evidence>
<dbReference type="GO" id="GO:0003735">
    <property type="term" value="F:structural constituent of ribosome"/>
    <property type="evidence" value="ECO:0007669"/>
    <property type="project" value="InterPro"/>
</dbReference>
<dbReference type="GO" id="GO:0006412">
    <property type="term" value="P:translation"/>
    <property type="evidence" value="ECO:0007669"/>
    <property type="project" value="InterPro"/>
</dbReference>
<evidence type="ECO:0000313" key="4">
    <source>
        <dbReference type="Proteomes" id="UP000031668"/>
    </source>
</evidence>
<name>A0A0C2J6T5_THEKT</name>
<dbReference type="Gene3D" id="3.30.420.80">
    <property type="entry name" value="Ribosomal protein S11"/>
    <property type="match status" value="1"/>
</dbReference>
<dbReference type="EMBL" id="JWZT01000787">
    <property type="protein sequence ID" value="KII73539.1"/>
    <property type="molecule type" value="Genomic_DNA"/>
</dbReference>
<dbReference type="GO" id="GO:1990904">
    <property type="term" value="C:ribonucleoprotein complex"/>
    <property type="evidence" value="ECO:0007669"/>
    <property type="project" value="UniProtKB-KW"/>
</dbReference>
<gene>
    <name evidence="3" type="ORF">RF11_03501</name>
</gene>
<dbReference type="InterPro" id="IPR036967">
    <property type="entry name" value="Ribosomal_uS11_sf"/>
</dbReference>
<sequence length="193" mass="22027">MESNFSFNIGLRAFRCLKTVSPATLSYSNSNPMYTEHLGYLMPRPGYRKHVKTRSFFKRLDVHLTDSYVMARVFHHRTGGVLASASSYEHGFITNFEPESLNDTAYIIATLFAQRCLWAGITQLTLNGDLASKAPALELKTFLGVLKAHKIQLPETRMRLPKVLTDPKYFSNRSPAYNTFVEQFIRIDKNLLV</sequence>
<dbReference type="Proteomes" id="UP000031668">
    <property type="component" value="Unassembled WGS sequence"/>
</dbReference>
<evidence type="ECO:0000313" key="3">
    <source>
        <dbReference type="EMBL" id="KII73539.1"/>
    </source>
</evidence>
<dbReference type="GO" id="GO:0005840">
    <property type="term" value="C:ribosome"/>
    <property type="evidence" value="ECO:0007669"/>
    <property type="project" value="UniProtKB-KW"/>
</dbReference>
<dbReference type="SUPFAM" id="SSF53137">
    <property type="entry name" value="Translational machinery components"/>
    <property type="match status" value="1"/>
</dbReference>
<keyword evidence="2" id="KW-0687">Ribonucleoprotein</keyword>
<evidence type="ECO:0000256" key="2">
    <source>
        <dbReference type="ARBA" id="ARBA00023274"/>
    </source>
</evidence>
<organism evidence="3 4">
    <name type="scientific">Thelohanellus kitauei</name>
    <name type="common">Myxosporean</name>
    <dbReference type="NCBI Taxonomy" id="669202"/>
    <lineage>
        <taxon>Eukaryota</taxon>
        <taxon>Metazoa</taxon>
        <taxon>Cnidaria</taxon>
        <taxon>Myxozoa</taxon>
        <taxon>Myxosporea</taxon>
        <taxon>Bivalvulida</taxon>
        <taxon>Platysporina</taxon>
        <taxon>Myxobolidae</taxon>
        <taxon>Thelohanellus</taxon>
    </lineage>
</organism>
<proteinExistence type="predicted"/>
<comment type="caution">
    <text evidence="3">The sequence shown here is derived from an EMBL/GenBank/DDBJ whole genome shotgun (WGS) entry which is preliminary data.</text>
</comment>
<keyword evidence="1" id="KW-0689">Ribosomal protein</keyword>
<dbReference type="AlphaFoldDB" id="A0A0C2J6T5"/>
<evidence type="ECO:0000256" key="1">
    <source>
        <dbReference type="ARBA" id="ARBA00022980"/>
    </source>
</evidence>
<keyword evidence="4" id="KW-1185">Reference proteome</keyword>
<accession>A0A0C2J6T5</accession>
<protein>
    <recommendedName>
        <fullName evidence="5">39S ribosomal protein L18, mitochondrial</fullName>
    </recommendedName>
</protein>